<sequence length="301" mass="30501">MRRPSWLSTHLAALRALLVLTVLLGLAYPLAVLAVAQLPGLQSRADGSLVTRAGSDTPVGSRLVGQSFTDADGNALAPYFQTRPSAAGDGYDPTATSASNLGPEDVVDTLPDPSAPADSDEAAGSPSLLTQVCARSVAVGQADGVDGRRPFCTTDGVGAVLAVFHAEGLAGPVVRVVSVNQACPAQPFLASYEGVRVECATPGEDLTGSVTRPVRGDAPAVPAVPADAVTASGSGLDPHISPAYAALQVARVATARGVSPADVTAAVERHTQGRALGFLGEPTVNVLELNLDLDARFPARG</sequence>
<gene>
    <name evidence="11" type="primary">kdpC</name>
    <name evidence="13" type="ORF">FHX39_000206</name>
</gene>
<keyword evidence="6 11" id="KW-0067">ATP-binding</keyword>
<keyword evidence="9 11" id="KW-0406">Ion transport</keyword>
<dbReference type="GO" id="GO:0005524">
    <property type="term" value="F:ATP binding"/>
    <property type="evidence" value="ECO:0007669"/>
    <property type="project" value="UniProtKB-UniRule"/>
</dbReference>
<reference evidence="13 14" key="1">
    <citation type="submission" date="2020-08" db="EMBL/GenBank/DDBJ databases">
        <title>Sequencing the genomes of 1000 actinobacteria strains.</title>
        <authorList>
            <person name="Klenk H.-P."/>
        </authorList>
    </citation>
    <scope>NUCLEOTIDE SEQUENCE [LARGE SCALE GENOMIC DNA]</scope>
    <source>
        <strain evidence="13 14">DSM 11053</strain>
    </source>
</reference>
<dbReference type="InterPro" id="IPR003820">
    <property type="entry name" value="KdpC"/>
</dbReference>
<comment type="caution">
    <text evidence="13">The sequence shown here is derived from an EMBL/GenBank/DDBJ whole genome shotgun (WGS) entry which is preliminary data.</text>
</comment>
<protein>
    <recommendedName>
        <fullName evidence="11">Potassium-transporting ATPase KdpC subunit</fullName>
    </recommendedName>
    <alternativeName>
        <fullName evidence="11">ATP phosphohydrolase [potassium-transporting] C chain</fullName>
    </alternativeName>
    <alternativeName>
        <fullName evidence="11">Potassium-binding and translocating subunit C</fullName>
    </alternativeName>
    <alternativeName>
        <fullName evidence="11">Potassium-translocating ATPase C chain</fullName>
    </alternativeName>
</protein>
<evidence type="ECO:0000256" key="11">
    <source>
        <dbReference type="HAMAP-Rule" id="MF_00276"/>
    </source>
</evidence>
<keyword evidence="7 11" id="KW-0630">Potassium</keyword>
<evidence type="ECO:0000256" key="5">
    <source>
        <dbReference type="ARBA" id="ARBA00022741"/>
    </source>
</evidence>
<dbReference type="GO" id="GO:0005886">
    <property type="term" value="C:plasma membrane"/>
    <property type="evidence" value="ECO:0007669"/>
    <property type="project" value="UniProtKB-SubCell"/>
</dbReference>
<comment type="function">
    <text evidence="11">Part of the high-affinity ATP-driven potassium transport (or Kdp) system, which catalyzes the hydrolysis of ATP coupled with the electrogenic transport of potassium into the cytoplasm. This subunit acts as a catalytic chaperone that increases the ATP-binding affinity of the ATP-hydrolyzing subunit KdpB by the formation of a transient KdpB/KdpC/ATP ternary complex.</text>
</comment>
<evidence type="ECO:0000256" key="4">
    <source>
        <dbReference type="ARBA" id="ARBA00022692"/>
    </source>
</evidence>
<keyword evidence="10 11" id="KW-0472">Membrane</keyword>
<evidence type="ECO:0000256" key="10">
    <source>
        <dbReference type="ARBA" id="ARBA00023136"/>
    </source>
</evidence>
<comment type="subcellular location">
    <subcellularLocation>
        <location evidence="11">Cell membrane</location>
        <topology evidence="11">Single-pass membrane protein</topology>
    </subcellularLocation>
</comment>
<keyword evidence="1 11" id="KW-0813">Transport</keyword>
<keyword evidence="4 11" id="KW-0812">Transmembrane</keyword>
<dbReference type="HAMAP" id="MF_00276">
    <property type="entry name" value="KdpC"/>
    <property type="match status" value="1"/>
</dbReference>
<evidence type="ECO:0000313" key="14">
    <source>
        <dbReference type="Proteomes" id="UP000565572"/>
    </source>
</evidence>
<evidence type="ECO:0000256" key="6">
    <source>
        <dbReference type="ARBA" id="ARBA00022840"/>
    </source>
</evidence>
<comment type="similarity">
    <text evidence="11">Belongs to the KdpC family.</text>
</comment>
<evidence type="ECO:0000256" key="1">
    <source>
        <dbReference type="ARBA" id="ARBA00022448"/>
    </source>
</evidence>
<feature type="region of interest" description="Disordered" evidence="12">
    <location>
        <begin position="82"/>
        <end position="124"/>
    </location>
</feature>
<evidence type="ECO:0000256" key="2">
    <source>
        <dbReference type="ARBA" id="ARBA00022475"/>
    </source>
</evidence>
<dbReference type="Pfam" id="PF02669">
    <property type="entry name" value="KdpC"/>
    <property type="match status" value="2"/>
</dbReference>
<evidence type="ECO:0000256" key="3">
    <source>
        <dbReference type="ARBA" id="ARBA00022538"/>
    </source>
</evidence>
<proteinExistence type="inferred from homology"/>
<dbReference type="PANTHER" id="PTHR30042:SF2">
    <property type="entry name" value="POTASSIUM-TRANSPORTING ATPASE KDPC SUBUNIT"/>
    <property type="match status" value="1"/>
</dbReference>
<comment type="subunit">
    <text evidence="11">The system is composed of three essential subunits: KdpA, KdpB and KdpC.</text>
</comment>
<evidence type="ECO:0000256" key="12">
    <source>
        <dbReference type="SAM" id="MobiDB-lite"/>
    </source>
</evidence>
<keyword evidence="3 11" id="KW-0633">Potassium transport</keyword>
<dbReference type="PANTHER" id="PTHR30042">
    <property type="entry name" value="POTASSIUM-TRANSPORTING ATPASE C CHAIN"/>
    <property type="match status" value="1"/>
</dbReference>
<evidence type="ECO:0000256" key="9">
    <source>
        <dbReference type="ARBA" id="ARBA00023065"/>
    </source>
</evidence>
<name>A0A7W5JT80_9ACTN</name>
<evidence type="ECO:0000256" key="7">
    <source>
        <dbReference type="ARBA" id="ARBA00022958"/>
    </source>
</evidence>
<evidence type="ECO:0000256" key="8">
    <source>
        <dbReference type="ARBA" id="ARBA00022989"/>
    </source>
</evidence>
<keyword evidence="5 11" id="KW-0547">Nucleotide-binding</keyword>
<keyword evidence="14" id="KW-1185">Reference proteome</keyword>
<dbReference type="GO" id="GO:0008556">
    <property type="term" value="F:P-type potassium transmembrane transporter activity"/>
    <property type="evidence" value="ECO:0007669"/>
    <property type="project" value="InterPro"/>
</dbReference>
<feature type="compositionally biased region" description="Low complexity" evidence="12">
    <location>
        <begin position="108"/>
        <end position="124"/>
    </location>
</feature>
<organism evidence="13 14">
    <name type="scientific">Microlunatus antarcticus</name>
    <dbReference type="NCBI Taxonomy" id="53388"/>
    <lineage>
        <taxon>Bacteria</taxon>
        <taxon>Bacillati</taxon>
        <taxon>Actinomycetota</taxon>
        <taxon>Actinomycetes</taxon>
        <taxon>Propionibacteriales</taxon>
        <taxon>Propionibacteriaceae</taxon>
        <taxon>Microlunatus</taxon>
    </lineage>
</organism>
<dbReference type="EMBL" id="JACHZG010000001">
    <property type="protein sequence ID" value="MBB3325262.1"/>
    <property type="molecule type" value="Genomic_DNA"/>
</dbReference>
<keyword evidence="2 11" id="KW-1003">Cell membrane</keyword>
<dbReference type="Proteomes" id="UP000565572">
    <property type="component" value="Unassembled WGS sequence"/>
</dbReference>
<evidence type="ECO:0000313" key="13">
    <source>
        <dbReference type="EMBL" id="MBB3325262.1"/>
    </source>
</evidence>
<keyword evidence="8 11" id="KW-1133">Transmembrane helix</keyword>
<accession>A0A7W5JT80</accession>
<dbReference type="AlphaFoldDB" id="A0A7W5JT80"/>